<dbReference type="SMART" id="SM00028">
    <property type="entry name" value="TPR"/>
    <property type="match status" value="3"/>
</dbReference>
<evidence type="ECO:0000259" key="2">
    <source>
        <dbReference type="PROSITE" id="PS01124"/>
    </source>
</evidence>
<evidence type="ECO:0000313" key="4">
    <source>
        <dbReference type="Proteomes" id="UP000722625"/>
    </source>
</evidence>
<dbReference type="Gene3D" id="1.10.10.60">
    <property type="entry name" value="Homeodomain-like"/>
    <property type="match status" value="1"/>
</dbReference>
<dbReference type="RefSeq" id="WP_213297426.1">
    <property type="nucleotide sequence ID" value="NZ_JAGYVZ010000005.1"/>
</dbReference>
<evidence type="ECO:0000256" key="1">
    <source>
        <dbReference type="SAM" id="Phobius"/>
    </source>
</evidence>
<proteinExistence type="predicted"/>
<dbReference type="InterPro" id="IPR011990">
    <property type="entry name" value="TPR-like_helical_dom_sf"/>
</dbReference>
<sequence length="575" mass="67546">MKPYFLLVLFIGLNNLTTAQQKIYPIPDSLEHKSYKYLDKKIYDLKKDSTQAAIYLFAHLHKSKNEHNWEELMYAYQNILHQSPETLRIVYADSMIYAAGKSQDKALLGSAYLSRGIAFYGQKKYEDAYENYITANNYISQTNDQYLTFKVKHQIAQIKYYLGFYDEAISLFRECLDYFKDHNARAYINTIHSLSVCYNRIGNYGLCSQTNASGLKESKRLKELEMIPYFVHSEGINEYFKKNYASAISKINSALDSIKTNKDFANESVGYFYIGKSYWALGKKDKALPYFLKVDKIFQEKNFLRPDLREVYELLLDYYKTAGNLKAQLQYINQLLKADKVLTETHRYLIGKIHKEYDTKELLTEKEKIKKRLENQKYYDILLSVIIIILFTLSVILTYRHYKIKKLYKKRYDDIMLTSQPEISDKKRNHKKIEHQKQMLDIPQETINAILKQLEIFEKEKKYLAKDVRLPALAVILNANQKYISKVISHYKQKSVVEYTNDLKIDYLIELLKKDKVTRFYTNSALAAEIGFTSTQRFVKSFKTRTGVPTAYFIEQIKKESDDGSFPKANTISFN</sequence>
<reference evidence="3 4" key="1">
    <citation type="journal article" date="2018" name="Int. J. Syst. Evol. Microbiol.">
        <title>Flavobacterium chryseum sp. nov. and Flavobacterium psychroterrae sp. nov., novel environmental bacteria isolated from Antarctica.</title>
        <authorList>
            <person name="Kralova S."/>
            <person name="Svec P."/>
            <person name="Busse H.J."/>
            <person name="Stankova E."/>
            <person name="Vaczi P."/>
            <person name="Sedlacek I."/>
        </authorList>
    </citation>
    <scope>NUCLEOTIDE SEQUENCE [LARGE SCALE GENOMIC DNA]</scope>
    <source>
        <strain evidence="3 4">CCM 8827</strain>
    </source>
</reference>
<dbReference type="PROSITE" id="PS01124">
    <property type="entry name" value="HTH_ARAC_FAMILY_2"/>
    <property type="match status" value="1"/>
</dbReference>
<organism evidence="3 4">
    <name type="scientific">Flavobacterium psychroterrae</name>
    <dbReference type="NCBI Taxonomy" id="2133767"/>
    <lineage>
        <taxon>Bacteria</taxon>
        <taxon>Pseudomonadati</taxon>
        <taxon>Bacteroidota</taxon>
        <taxon>Flavobacteriia</taxon>
        <taxon>Flavobacteriales</taxon>
        <taxon>Flavobacteriaceae</taxon>
        <taxon>Flavobacterium</taxon>
    </lineage>
</organism>
<dbReference type="InterPro" id="IPR018060">
    <property type="entry name" value="HTH_AraC"/>
</dbReference>
<evidence type="ECO:0000313" key="3">
    <source>
        <dbReference type="EMBL" id="MBS7230973.1"/>
    </source>
</evidence>
<dbReference type="SUPFAM" id="SSF48452">
    <property type="entry name" value="TPR-like"/>
    <property type="match status" value="2"/>
</dbReference>
<keyword evidence="1" id="KW-0472">Membrane</keyword>
<protein>
    <submittedName>
        <fullName evidence="3">AraC family transcriptional regulator</fullName>
    </submittedName>
</protein>
<keyword evidence="1" id="KW-0812">Transmembrane</keyword>
<accession>A0ABS5P9I9</accession>
<comment type="caution">
    <text evidence="3">The sequence shown here is derived from an EMBL/GenBank/DDBJ whole genome shotgun (WGS) entry which is preliminary data.</text>
</comment>
<dbReference type="Gene3D" id="1.25.40.10">
    <property type="entry name" value="Tetratricopeptide repeat domain"/>
    <property type="match status" value="2"/>
</dbReference>
<dbReference type="InterPro" id="IPR019734">
    <property type="entry name" value="TPR_rpt"/>
</dbReference>
<keyword evidence="1" id="KW-1133">Transmembrane helix</keyword>
<name>A0ABS5P9I9_9FLAO</name>
<keyword evidence="4" id="KW-1185">Reference proteome</keyword>
<dbReference type="Proteomes" id="UP000722625">
    <property type="component" value="Unassembled WGS sequence"/>
</dbReference>
<dbReference type="SMART" id="SM00342">
    <property type="entry name" value="HTH_ARAC"/>
    <property type="match status" value="1"/>
</dbReference>
<feature type="domain" description="HTH araC/xylS-type" evidence="2">
    <location>
        <begin position="454"/>
        <end position="556"/>
    </location>
</feature>
<gene>
    <name evidence="3" type="ORF">KHA90_08050</name>
</gene>
<feature type="transmembrane region" description="Helical" evidence="1">
    <location>
        <begin position="378"/>
        <end position="399"/>
    </location>
</feature>
<dbReference type="EMBL" id="JAGYVZ010000005">
    <property type="protein sequence ID" value="MBS7230973.1"/>
    <property type="molecule type" value="Genomic_DNA"/>
</dbReference>